<dbReference type="EMBL" id="VFML01000001">
    <property type="protein sequence ID" value="TQJ02688.1"/>
    <property type="molecule type" value="Genomic_DNA"/>
</dbReference>
<evidence type="ECO:0000256" key="3">
    <source>
        <dbReference type="ARBA" id="ARBA00011890"/>
    </source>
</evidence>
<keyword evidence="8" id="KW-0949">S-adenosyl-L-methionine</keyword>
<comment type="caution">
    <text evidence="12">The sequence shown here is derived from an EMBL/GenBank/DDBJ whole genome shotgun (WGS) entry which is preliminary data.</text>
</comment>
<evidence type="ECO:0000256" key="9">
    <source>
        <dbReference type="ARBA" id="ARBA00030757"/>
    </source>
</evidence>
<dbReference type="Gene3D" id="3.40.50.150">
    <property type="entry name" value="Vaccinia Virus protein VP39"/>
    <property type="match status" value="1"/>
</dbReference>
<dbReference type="InterPro" id="IPR000682">
    <property type="entry name" value="PCMT"/>
</dbReference>
<evidence type="ECO:0000313" key="12">
    <source>
        <dbReference type="EMBL" id="TQJ02688.1"/>
    </source>
</evidence>
<dbReference type="GO" id="GO:0032259">
    <property type="term" value="P:methylation"/>
    <property type="evidence" value="ECO:0007669"/>
    <property type="project" value="UniProtKB-KW"/>
</dbReference>
<dbReference type="SUPFAM" id="SSF53335">
    <property type="entry name" value="S-adenosyl-L-methionine-dependent methyltransferases"/>
    <property type="match status" value="1"/>
</dbReference>
<evidence type="ECO:0000256" key="6">
    <source>
        <dbReference type="ARBA" id="ARBA00022603"/>
    </source>
</evidence>
<name>A0A542DHX0_AMYCI</name>
<dbReference type="PANTHER" id="PTHR11579">
    <property type="entry name" value="PROTEIN-L-ISOASPARTATE O-METHYLTRANSFERASE"/>
    <property type="match status" value="1"/>
</dbReference>
<accession>A0A542DHX0</accession>
<evidence type="ECO:0000256" key="1">
    <source>
        <dbReference type="ARBA" id="ARBA00004496"/>
    </source>
</evidence>
<dbReference type="Proteomes" id="UP000320876">
    <property type="component" value="Unassembled WGS sequence"/>
</dbReference>
<keyword evidence="13" id="KW-1185">Reference proteome</keyword>
<dbReference type="EC" id="2.1.1.77" evidence="3"/>
<dbReference type="CDD" id="cd02440">
    <property type="entry name" value="AdoMet_MTases"/>
    <property type="match status" value="1"/>
</dbReference>
<evidence type="ECO:0000256" key="11">
    <source>
        <dbReference type="ARBA" id="ARBA00031350"/>
    </source>
</evidence>
<comment type="subcellular location">
    <subcellularLocation>
        <location evidence="1">Cytoplasm</location>
    </subcellularLocation>
</comment>
<dbReference type="PROSITE" id="PS01279">
    <property type="entry name" value="PCMT"/>
    <property type="match status" value="1"/>
</dbReference>
<proteinExistence type="inferred from homology"/>
<protein>
    <recommendedName>
        <fullName evidence="4">Protein-L-isoaspartate O-methyltransferase</fullName>
        <ecNumber evidence="3">2.1.1.77</ecNumber>
    </recommendedName>
    <alternativeName>
        <fullName evidence="11">L-isoaspartyl protein carboxyl methyltransferase</fullName>
    </alternativeName>
    <alternativeName>
        <fullName evidence="9">Protein L-isoaspartyl methyltransferase</fullName>
    </alternativeName>
    <alternativeName>
        <fullName evidence="10">Protein-beta-aspartate methyltransferase</fullName>
    </alternativeName>
</protein>
<keyword evidence="5" id="KW-0963">Cytoplasm</keyword>
<dbReference type="Pfam" id="PF01135">
    <property type="entry name" value="PCMT"/>
    <property type="match status" value="1"/>
</dbReference>
<evidence type="ECO:0000256" key="2">
    <source>
        <dbReference type="ARBA" id="ARBA00005369"/>
    </source>
</evidence>
<dbReference type="InterPro" id="IPR026448">
    <property type="entry name" value="Methyltr_grasp"/>
</dbReference>
<evidence type="ECO:0000256" key="10">
    <source>
        <dbReference type="ARBA" id="ARBA00031323"/>
    </source>
</evidence>
<sequence length="394" mass="42783">MTEAESPAALRVKFLDDLTASGDVTAPEWLAAFRDIPRDVFVPHFFTQTPDLAGWRLVQRGEPEWLTRVHSMTPLITQLNGDDALTDKARAGEAVNGAATSSSSQPTLMGLMLQALDVHDGHRVLEIGTGTGYNTALLCHRLGAANVTSVDVDPGLIERAAERLARLGYGDAHVFAGDGRDGYAERGPYDRIIVTVGTAPVPGAWLDQTRDGGKILVPLDRRNCGGLLALLTMHGDTASGRFLADYGGFMPIRGTRHDAALDAFRSLKDYQGTQRTTNLTAEVATGGGPFEFFAALRVGGYDHMSFTPNDGGPTETWLADGHHSWVCHTTTDGTHSVRQGGPIRLWDAIEDAHREWERLGKPVRERFGLSVNHDGTHTVWLDDPNGDQQWSLLA</sequence>
<dbReference type="AlphaFoldDB" id="A0A542DHX0"/>
<evidence type="ECO:0000256" key="7">
    <source>
        <dbReference type="ARBA" id="ARBA00022679"/>
    </source>
</evidence>
<evidence type="ECO:0000256" key="4">
    <source>
        <dbReference type="ARBA" id="ARBA00013346"/>
    </source>
</evidence>
<evidence type="ECO:0000256" key="5">
    <source>
        <dbReference type="ARBA" id="ARBA00022490"/>
    </source>
</evidence>
<dbReference type="NCBIfam" id="TIGR04188">
    <property type="entry name" value="methyltr_grsp"/>
    <property type="match status" value="1"/>
</dbReference>
<keyword evidence="6 12" id="KW-0489">Methyltransferase</keyword>
<keyword evidence="7 12" id="KW-0808">Transferase</keyword>
<dbReference type="InterPro" id="IPR029063">
    <property type="entry name" value="SAM-dependent_MTases_sf"/>
</dbReference>
<dbReference type="GO" id="GO:0005737">
    <property type="term" value="C:cytoplasm"/>
    <property type="evidence" value="ECO:0007669"/>
    <property type="project" value="UniProtKB-SubCell"/>
</dbReference>
<reference evidence="12 13" key="1">
    <citation type="submission" date="2019-06" db="EMBL/GenBank/DDBJ databases">
        <title>Sequencing the genomes of 1000 actinobacteria strains.</title>
        <authorList>
            <person name="Klenk H.-P."/>
        </authorList>
    </citation>
    <scope>NUCLEOTIDE SEQUENCE [LARGE SCALE GENOMIC DNA]</scope>
    <source>
        <strain evidence="12 13">DSM 45679</strain>
    </source>
</reference>
<dbReference type="PANTHER" id="PTHR11579:SF0">
    <property type="entry name" value="PROTEIN-L-ISOASPARTATE(D-ASPARTATE) O-METHYLTRANSFERASE"/>
    <property type="match status" value="1"/>
</dbReference>
<organism evidence="12 13">
    <name type="scientific">Amycolatopsis cihanbeyliensis</name>
    <dbReference type="NCBI Taxonomy" id="1128664"/>
    <lineage>
        <taxon>Bacteria</taxon>
        <taxon>Bacillati</taxon>
        <taxon>Actinomycetota</taxon>
        <taxon>Actinomycetes</taxon>
        <taxon>Pseudonocardiales</taxon>
        <taxon>Pseudonocardiaceae</taxon>
        <taxon>Amycolatopsis</taxon>
    </lineage>
</organism>
<comment type="similarity">
    <text evidence="2">Belongs to the methyltransferase superfamily. L-isoaspartyl/D-aspartyl protein methyltransferase family.</text>
</comment>
<dbReference type="GO" id="GO:0004719">
    <property type="term" value="F:protein-L-isoaspartate (D-aspartate) O-methyltransferase activity"/>
    <property type="evidence" value="ECO:0007669"/>
    <property type="project" value="UniProtKB-EC"/>
</dbReference>
<evidence type="ECO:0000256" key="8">
    <source>
        <dbReference type="ARBA" id="ARBA00022691"/>
    </source>
</evidence>
<gene>
    <name evidence="12" type="ORF">FB471_2426</name>
</gene>
<evidence type="ECO:0000313" key="13">
    <source>
        <dbReference type="Proteomes" id="UP000320876"/>
    </source>
</evidence>